<dbReference type="EMBL" id="MH576964">
    <property type="protein sequence ID" value="AXH66583.1"/>
    <property type="molecule type" value="Genomic_DNA"/>
</dbReference>
<accession>A0A345M7W2</accession>
<organism evidence="1 2">
    <name type="scientific">Streptomyces phage Starbow</name>
    <dbReference type="NCBI Taxonomy" id="2283266"/>
    <lineage>
        <taxon>Viruses</taxon>
        <taxon>Duplodnaviria</taxon>
        <taxon>Heunggongvirae</taxon>
        <taxon>Uroviricota</taxon>
        <taxon>Caudoviricetes</taxon>
        <taxon>Stanwilliamsviridae</taxon>
        <taxon>Boydwoodruffvirinae</taxon>
        <taxon>Karimacvirus</taxon>
        <taxon>Karimacvirus karimac</taxon>
        <taxon>Streptomyces virus Karimac</taxon>
    </lineage>
</organism>
<sequence>MSTKVTFNLTYKHNLGNFENVDIQVGVETDSLPGEGVNEAFERVAQVVYTQLHKRLDETVEALEGK</sequence>
<evidence type="ECO:0000313" key="1">
    <source>
        <dbReference type="EMBL" id="AXH66583.1"/>
    </source>
</evidence>
<evidence type="ECO:0000313" key="2">
    <source>
        <dbReference type="Proteomes" id="UP000259040"/>
    </source>
</evidence>
<proteinExistence type="predicted"/>
<name>A0A345M7W2_9CAUD</name>
<dbReference type="Proteomes" id="UP000259040">
    <property type="component" value="Segment"/>
</dbReference>
<gene>
    <name evidence="1" type="primary">74</name>
    <name evidence="1" type="ORF">SEA_STARBOW_74</name>
</gene>
<protein>
    <submittedName>
        <fullName evidence="1">Uncharacterized protein</fullName>
    </submittedName>
</protein>
<reference evidence="1 2" key="1">
    <citation type="submission" date="2018-07" db="EMBL/GenBank/DDBJ databases">
        <authorList>
            <person name="Boyd E.M."/>
            <person name="Barkley D.B."/>
            <person name="Naeem H."/>
            <person name="Vanhorne R."/>
            <person name="Nayek S."/>
            <person name="Layton S.R."/>
            <person name="Hughes L.E."/>
            <person name="Garlena R.A."/>
            <person name="Russell D.A."/>
            <person name="Pope W.H."/>
            <person name="Jacobs-Sera D."/>
            <person name="Hatfull G.F."/>
        </authorList>
    </citation>
    <scope>NUCLEOTIDE SEQUENCE [LARGE SCALE GENOMIC DNA]</scope>
</reference>